<dbReference type="GO" id="GO:0003824">
    <property type="term" value="F:catalytic activity"/>
    <property type="evidence" value="ECO:0007669"/>
    <property type="project" value="UniProtKB-ARBA"/>
</dbReference>
<name>A0AAW7M9I2_9MICO</name>
<dbReference type="InterPro" id="IPR041492">
    <property type="entry name" value="HAD_2"/>
</dbReference>
<evidence type="ECO:0000256" key="2">
    <source>
        <dbReference type="ARBA" id="ARBA00006171"/>
    </source>
</evidence>
<dbReference type="InterPro" id="IPR006439">
    <property type="entry name" value="HAD-SF_hydro_IA"/>
</dbReference>
<dbReference type="SFLD" id="SFLDS00003">
    <property type="entry name" value="Haloacid_Dehalogenase"/>
    <property type="match status" value="1"/>
</dbReference>
<evidence type="ECO:0000256" key="1">
    <source>
        <dbReference type="ARBA" id="ARBA00001946"/>
    </source>
</evidence>
<dbReference type="InterPro" id="IPR051600">
    <property type="entry name" value="Beta-PGM-like"/>
</dbReference>
<dbReference type="SUPFAM" id="SSF56784">
    <property type="entry name" value="HAD-like"/>
    <property type="match status" value="1"/>
</dbReference>
<keyword evidence="4" id="KW-0460">Magnesium</keyword>
<evidence type="ECO:0000256" key="5">
    <source>
        <dbReference type="ARBA" id="ARBA00023277"/>
    </source>
</evidence>
<comment type="caution">
    <text evidence="6">The sequence shown here is derived from an EMBL/GenBank/DDBJ whole genome shotgun (WGS) entry which is preliminary data.</text>
</comment>
<dbReference type="PRINTS" id="PR00413">
    <property type="entry name" value="HADHALOGNASE"/>
</dbReference>
<dbReference type="EMBL" id="JAUHPX010000004">
    <property type="protein sequence ID" value="MDN4488001.1"/>
    <property type="molecule type" value="Genomic_DNA"/>
</dbReference>
<dbReference type="Proteomes" id="UP001172737">
    <property type="component" value="Unassembled WGS sequence"/>
</dbReference>
<dbReference type="InterPro" id="IPR036412">
    <property type="entry name" value="HAD-like_sf"/>
</dbReference>
<evidence type="ECO:0000313" key="7">
    <source>
        <dbReference type="Proteomes" id="UP001172737"/>
    </source>
</evidence>
<comment type="cofactor">
    <cofactor evidence="1">
        <name>Mg(2+)</name>
        <dbReference type="ChEBI" id="CHEBI:18420"/>
    </cofactor>
</comment>
<reference evidence="6" key="1">
    <citation type="submission" date="2023-06" db="EMBL/GenBank/DDBJ databases">
        <title>Sysu t00039.</title>
        <authorList>
            <person name="Gao L."/>
            <person name="Fang B.-Z."/>
            <person name="Li W.-J."/>
        </authorList>
    </citation>
    <scope>NUCLEOTIDE SEQUENCE</scope>
    <source>
        <strain evidence="6">SYSU T00039</strain>
    </source>
</reference>
<keyword evidence="7" id="KW-1185">Reference proteome</keyword>
<accession>A0AAW7M9I2</accession>
<dbReference type="PANTHER" id="PTHR46193:SF18">
    <property type="entry name" value="HEXITOL PHOSPHATASE B"/>
    <property type="match status" value="1"/>
</dbReference>
<dbReference type="Gene3D" id="3.40.50.1000">
    <property type="entry name" value="HAD superfamily/HAD-like"/>
    <property type="match status" value="1"/>
</dbReference>
<comment type="similarity">
    <text evidence="2">Belongs to the HAD-like hydrolase superfamily. CbbY/CbbZ/Gph/YieH family.</text>
</comment>
<dbReference type="PANTHER" id="PTHR46193">
    <property type="entry name" value="6-PHOSPHOGLUCONATE PHOSPHATASE"/>
    <property type="match status" value="1"/>
</dbReference>
<protein>
    <submittedName>
        <fullName evidence="6">HAD family phosphatase</fullName>
    </submittedName>
</protein>
<keyword evidence="5" id="KW-0119">Carbohydrate metabolism</keyword>
<evidence type="ECO:0000256" key="3">
    <source>
        <dbReference type="ARBA" id="ARBA00022723"/>
    </source>
</evidence>
<dbReference type="SFLD" id="SFLDG01129">
    <property type="entry name" value="C1.5:_HAD__Beta-PGM__Phosphata"/>
    <property type="match status" value="1"/>
</dbReference>
<dbReference type="InterPro" id="IPR023198">
    <property type="entry name" value="PGP-like_dom2"/>
</dbReference>
<keyword evidence="3" id="KW-0479">Metal-binding</keyword>
<evidence type="ECO:0000256" key="4">
    <source>
        <dbReference type="ARBA" id="ARBA00022842"/>
    </source>
</evidence>
<evidence type="ECO:0000313" key="6">
    <source>
        <dbReference type="EMBL" id="MDN4488001.1"/>
    </source>
</evidence>
<gene>
    <name evidence="6" type="ORF">QQX10_07450</name>
</gene>
<dbReference type="RefSeq" id="WP_301118879.1">
    <property type="nucleotide sequence ID" value="NZ_JAUHPX010000004.1"/>
</dbReference>
<dbReference type="InterPro" id="IPR023214">
    <property type="entry name" value="HAD_sf"/>
</dbReference>
<sequence length="229" mass="24057">MRTPLKALLFDLDGTLADTEPTWLAAKAAVARRHGIDWSEADGIASIGQATEVYSAEFVRRGATGTVRDIGDEISAEVAHRLSQGVSWRPGALELLLAATAEGVATALVTMSYRGIAETVRAQVPGRAFDVIVAGDDVSRSKPHPDPYLMALAALGVSPGEAVAIEDTQSGASSAEGAGLRTVVVPSHSPVVAAPRRWITDSLSLVDLPILRALLSQEQELAEVTRGTR</sequence>
<dbReference type="Gene3D" id="1.10.150.240">
    <property type="entry name" value="Putative phosphatase, domain 2"/>
    <property type="match status" value="1"/>
</dbReference>
<dbReference type="NCBIfam" id="TIGR01509">
    <property type="entry name" value="HAD-SF-IA-v3"/>
    <property type="match status" value="1"/>
</dbReference>
<dbReference type="AlphaFoldDB" id="A0AAW7M9I2"/>
<dbReference type="Pfam" id="PF13419">
    <property type="entry name" value="HAD_2"/>
    <property type="match status" value="1"/>
</dbReference>
<proteinExistence type="inferred from homology"/>
<dbReference type="GO" id="GO:0046872">
    <property type="term" value="F:metal ion binding"/>
    <property type="evidence" value="ECO:0007669"/>
    <property type="project" value="UniProtKB-KW"/>
</dbReference>
<organism evidence="6 7">
    <name type="scientific">Demequina lignilytica</name>
    <dbReference type="NCBI Taxonomy" id="3051663"/>
    <lineage>
        <taxon>Bacteria</taxon>
        <taxon>Bacillati</taxon>
        <taxon>Actinomycetota</taxon>
        <taxon>Actinomycetes</taxon>
        <taxon>Micrococcales</taxon>
        <taxon>Demequinaceae</taxon>
        <taxon>Demequina</taxon>
    </lineage>
</organism>
<dbReference type="CDD" id="cd07505">
    <property type="entry name" value="HAD_BPGM-like"/>
    <property type="match status" value="1"/>
</dbReference>